<evidence type="ECO:0000259" key="2">
    <source>
        <dbReference type="PROSITE" id="PS50097"/>
    </source>
</evidence>
<proteinExistence type="predicted"/>
<name>A0AAD6SVX8_9AGAR</name>
<comment type="caution">
    <text evidence="3">The sequence shown here is derived from an EMBL/GenBank/DDBJ whole genome shotgun (WGS) entry which is preliminary data.</text>
</comment>
<feature type="region of interest" description="Disordered" evidence="1">
    <location>
        <begin position="292"/>
        <end position="479"/>
    </location>
</feature>
<dbReference type="EMBL" id="JARJCM010000070">
    <property type="protein sequence ID" value="KAJ7032742.1"/>
    <property type="molecule type" value="Genomic_DNA"/>
</dbReference>
<accession>A0AAD6SVX8</accession>
<feature type="compositionally biased region" description="Acidic residues" evidence="1">
    <location>
        <begin position="314"/>
        <end position="330"/>
    </location>
</feature>
<evidence type="ECO:0000256" key="1">
    <source>
        <dbReference type="SAM" id="MobiDB-lite"/>
    </source>
</evidence>
<protein>
    <recommendedName>
        <fullName evidence="2">BTB domain-containing protein</fullName>
    </recommendedName>
</protein>
<reference evidence="3" key="1">
    <citation type="submission" date="2023-03" db="EMBL/GenBank/DDBJ databases">
        <title>Massive genome expansion in bonnet fungi (Mycena s.s.) driven by repeated elements and novel gene families across ecological guilds.</title>
        <authorList>
            <consortium name="Lawrence Berkeley National Laboratory"/>
            <person name="Harder C.B."/>
            <person name="Miyauchi S."/>
            <person name="Viragh M."/>
            <person name="Kuo A."/>
            <person name="Thoen E."/>
            <person name="Andreopoulos B."/>
            <person name="Lu D."/>
            <person name="Skrede I."/>
            <person name="Drula E."/>
            <person name="Henrissat B."/>
            <person name="Morin E."/>
            <person name="Kohler A."/>
            <person name="Barry K."/>
            <person name="LaButti K."/>
            <person name="Morin E."/>
            <person name="Salamov A."/>
            <person name="Lipzen A."/>
            <person name="Mereny Z."/>
            <person name="Hegedus B."/>
            <person name="Baldrian P."/>
            <person name="Stursova M."/>
            <person name="Weitz H."/>
            <person name="Taylor A."/>
            <person name="Grigoriev I.V."/>
            <person name="Nagy L.G."/>
            <person name="Martin F."/>
            <person name="Kauserud H."/>
        </authorList>
    </citation>
    <scope>NUCLEOTIDE SEQUENCE</scope>
    <source>
        <strain evidence="3">CBHHK200</strain>
    </source>
</reference>
<organism evidence="3 4">
    <name type="scientific">Mycena alexandri</name>
    <dbReference type="NCBI Taxonomy" id="1745969"/>
    <lineage>
        <taxon>Eukaryota</taxon>
        <taxon>Fungi</taxon>
        <taxon>Dikarya</taxon>
        <taxon>Basidiomycota</taxon>
        <taxon>Agaricomycotina</taxon>
        <taxon>Agaricomycetes</taxon>
        <taxon>Agaricomycetidae</taxon>
        <taxon>Agaricales</taxon>
        <taxon>Marasmiineae</taxon>
        <taxon>Mycenaceae</taxon>
        <taxon>Mycena</taxon>
    </lineage>
</organism>
<dbReference type="Gene3D" id="3.30.710.10">
    <property type="entry name" value="Potassium Channel Kv1.1, Chain A"/>
    <property type="match status" value="1"/>
</dbReference>
<sequence>MAHQKSTSSSSESLLGLQRFEKYYIGGGDLYCIAENKLFRVHRYFFERESKFFKEQLAVPATPGAPRMGTADDSAILLDNVRSADFAKLLWVFYNPKYSLYDATVEDWSTILELAHRWEFAEVKNLAIRELEKLELPDIDRIVLYQRYAVDELFLVPRYAALCERPELLTVDEGTRLGMATVIALSRARECSRNGVASGARSPSPATLGDKELEEIIKDHFGIKAVPQQTIGGWVSLSFARSALIDELQQSQMHLRNHHPQVHRVQQSPTIQHRVHQSPTILVPPGTRLLEEPAASQTPTASAQIERATRAEEETNEEDDSGDESETIQAEDDHHESSYDEVKQNAEDCERQATESGVEPASTDSQGSKLDGEEEFASVVPDVELASTDGRQGSEVEDTLPEQLETPHKPLIDLDDVEPASTDSQAPTEGEGWATERAVPDVEPVSTDSQAHKVAEREECESEVPDTTLASTEGGHDSEAKVEDPIFTLPEQLETPQKSLIDLDVIPNFELASTDSQAPKVDEGEGCESESAAPNVEPVSTNTQAPEVDEGEEHESGVPDAKLASTDGGHDSAEKVEDQVSTLPEQLETPHKPFIGVDFSFAASDDDEDDEFYDSPEGPDPGFNALIGFDMQFRRISKSSRILASFFKLLRNLVKIRVRQVHLAFLFAPPPHYLFPRHRFIVPFWFSDWRPWGSKSLQSCQLIIGKRPI</sequence>
<dbReference type="Pfam" id="PF00651">
    <property type="entry name" value="BTB"/>
    <property type="match status" value="1"/>
</dbReference>
<dbReference type="Proteomes" id="UP001218188">
    <property type="component" value="Unassembled WGS sequence"/>
</dbReference>
<dbReference type="InterPro" id="IPR000210">
    <property type="entry name" value="BTB/POZ_dom"/>
</dbReference>
<dbReference type="InterPro" id="IPR011333">
    <property type="entry name" value="SKP1/BTB/POZ_sf"/>
</dbReference>
<dbReference type="AlphaFoldDB" id="A0AAD6SVX8"/>
<keyword evidence="4" id="KW-1185">Reference proteome</keyword>
<feature type="domain" description="BTB" evidence="2">
    <location>
        <begin position="28"/>
        <end position="102"/>
    </location>
</feature>
<dbReference type="SUPFAM" id="SSF54695">
    <property type="entry name" value="POZ domain"/>
    <property type="match status" value="1"/>
</dbReference>
<feature type="region of interest" description="Disordered" evidence="1">
    <location>
        <begin position="258"/>
        <end position="279"/>
    </location>
</feature>
<evidence type="ECO:0000313" key="4">
    <source>
        <dbReference type="Proteomes" id="UP001218188"/>
    </source>
</evidence>
<feature type="region of interest" description="Disordered" evidence="1">
    <location>
        <begin position="513"/>
        <end position="576"/>
    </location>
</feature>
<gene>
    <name evidence="3" type="ORF">C8F04DRAFT_1106394</name>
</gene>
<evidence type="ECO:0000313" key="3">
    <source>
        <dbReference type="EMBL" id="KAJ7032742.1"/>
    </source>
</evidence>
<feature type="compositionally biased region" description="Basic and acidic residues" evidence="1">
    <location>
        <begin position="331"/>
        <end position="353"/>
    </location>
</feature>
<dbReference type="PROSITE" id="PS50097">
    <property type="entry name" value="BTB"/>
    <property type="match status" value="1"/>
</dbReference>